<dbReference type="EMBL" id="CAJVCH010168420">
    <property type="protein sequence ID" value="CAG7728778.1"/>
    <property type="molecule type" value="Genomic_DNA"/>
</dbReference>
<name>A0A8J2NW52_9HEXA</name>
<evidence type="ECO:0000256" key="1">
    <source>
        <dbReference type="SAM" id="MobiDB-lite"/>
    </source>
</evidence>
<feature type="region of interest" description="Disordered" evidence="1">
    <location>
        <begin position="41"/>
        <end position="84"/>
    </location>
</feature>
<gene>
    <name evidence="2" type="ORF">AFUS01_LOCUS17534</name>
</gene>
<evidence type="ECO:0000313" key="3">
    <source>
        <dbReference type="Proteomes" id="UP000708208"/>
    </source>
</evidence>
<protein>
    <submittedName>
        <fullName evidence="2">Uncharacterized protein</fullName>
    </submittedName>
</protein>
<dbReference type="Proteomes" id="UP000708208">
    <property type="component" value="Unassembled WGS sequence"/>
</dbReference>
<evidence type="ECO:0000313" key="2">
    <source>
        <dbReference type="EMBL" id="CAG7728778.1"/>
    </source>
</evidence>
<sequence>MQKRSEFEKYQTAKVPTVHPPPVVTQLPGVETPSNYSVTCEQPTGNSGVYPAQVIQPPAPGQNQAVHSGQYGHPPDPQITQGYPNNLESVLATEDKLSFHSIRPIGFGTGMPIVQIRGSDNQLIMSSLLTQNAVMIDTHSRGYRHTGAISHPILSFNDPAGKNIITCKQNYRDQTVSAEDRLLGIIRGEHMSACSCKRVKLYAENSHGELYFETLHQNSEFTFVRDGTTIIATARKGIINGVGFGIEFAPNLDATTKAVIIVGTYDLYIMYHAVTVCGFSGTLSLNRWRLLTPLLCCCCCMS</sequence>
<organism evidence="2 3">
    <name type="scientific">Allacma fusca</name>
    <dbReference type="NCBI Taxonomy" id="39272"/>
    <lineage>
        <taxon>Eukaryota</taxon>
        <taxon>Metazoa</taxon>
        <taxon>Ecdysozoa</taxon>
        <taxon>Arthropoda</taxon>
        <taxon>Hexapoda</taxon>
        <taxon>Collembola</taxon>
        <taxon>Symphypleona</taxon>
        <taxon>Sminthuridae</taxon>
        <taxon>Allacma</taxon>
    </lineage>
</organism>
<comment type="caution">
    <text evidence="2">The sequence shown here is derived from an EMBL/GenBank/DDBJ whole genome shotgun (WGS) entry which is preliminary data.</text>
</comment>
<proteinExistence type="predicted"/>
<reference evidence="2" key="1">
    <citation type="submission" date="2021-06" db="EMBL/GenBank/DDBJ databases">
        <authorList>
            <person name="Hodson N. C."/>
            <person name="Mongue J. A."/>
            <person name="Jaron S. K."/>
        </authorList>
    </citation>
    <scope>NUCLEOTIDE SEQUENCE</scope>
</reference>
<dbReference type="AlphaFoldDB" id="A0A8J2NW52"/>
<keyword evidence="3" id="KW-1185">Reference proteome</keyword>
<accession>A0A8J2NW52</accession>